<dbReference type="EnsemblMetazoa" id="CapteT185012">
    <property type="protein sequence ID" value="CapteP185012"/>
    <property type="gene ID" value="CapteG185012"/>
</dbReference>
<dbReference type="EMBL" id="AMQN01003439">
    <property type="status" value="NOT_ANNOTATED_CDS"/>
    <property type="molecule type" value="Genomic_DNA"/>
</dbReference>
<dbReference type="HOGENOM" id="CLU_1637044_0_0_1"/>
<feature type="signal peptide" evidence="1">
    <location>
        <begin position="1"/>
        <end position="20"/>
    </location>
</feature>
<proteinExistence type="predicted"/>
<reference evidence="3" key="3">
    <citation type="submission" date="2015-06" db="UniProtKB">
        <authorList>
            <consortium name="EnsemblMetazoa"/>
        </authorList>
    </citation>
    <scope>IDENTIFICATION</scope>
</reference>
<keyword evidence="1" id="KW-0732">Signal</keyword>
<gene>
    <name evidence="2" type="ORF">CAPTEDRAFT_185012</name>
</gene>
<reference evidence="2 4" key="2">
    <citation type="journal article" date="2013" name="Nature">
        <title>Insights into bilaterian evolution from three spiralian genomes.</title>
        <authorList>
            <person name="Simakov O."/>
            <person name="Marletaz F."/>
            <person name="Cho S.J."/>
            <person name="Edsinger-Gonzales E."/>
            <person name="Havlak P."/>
            <person name="Hellsten U."/>
            <person name="Kuo D.H."/>
            <person name="Larsson T."/>
            <person name="Lv J."/>
            <person name="Arendt D."/>
            <person name="Savage R."/>
            <person name="Osoegawa K."/>
            <person name="de Jong P."/>
            <person name="Grimwood J."/>
            <person name="Chapman J.A."/>
            <person name="Shapiro H."/>
            <person name="Aerts A."/>
            <person name="Otillar R.P."/>
            <person name="Terry A.Y."/>
            <person name="Boore J.L."/>
            <person name="Grigoriev I.V."/>
            <person name="Lindberg D.R."/>
            <person name="Seaver E.C."/>
            <person name="Weisblat D.A."/>
            <person name="Putnam N.H."/>
            <person name="Rokhsar D.S."/>
        </authorList>
    </citation>
    <scope>NUCLEOTIDE SEQUENCE</scope>
    <source>
        <strain evidence="2 4">I ESC-2004</strain>
    </source>
</reference>
<dbReference type="EMBL" id="KB311801">
    <property type="protein sequence ID" value="ELT88569.1"/>
    <property type="molecule type" value="Genomic_DNA"/>
</dbReference>
<evidence type="ECO:0000313" key="3">
    <source>
        <dbReference type="EnsemblMetazoa" id="CapteP185012"/>
    </source>
</evidence>
<feature type="chain" id="PRO_5008786675" evidence="1">
    <location>
        <begin position="21"/>
        <end position="162"/>
    </location>
</feature>
<dbReference type="AlphaFoldDB" id="R7T5F3"/>
<sequence>MPPATCMALLTTTLFHPSLATKNGHSDLFAPKFTIPSTLINIFILPDTPTKPPPTPPTTDIPSCYLQKKSIHPQPVFMKWDIAVGEAAFYETHRLTRFHKRGPFDMNTIEESSSGARGAVDVKQYCRPGSASTNAPLLCHCIMHGGIITMVVLIHVQAYNRS</sequence>
<evidence type="ECO:0000256" key="1">
    <source>
        <dbReference type="SAM" id="SignalP"/>
    </source>
</evidence>
<protein>
    <submittedName>
        <fullName evidence="2 3">Uncharacterized protein</fullName>
    </submittedName>
</protein>
<organism evidence="2">
    <name type="scientific">Capitella teleta</name>
    <name type="common">Polychaete worm</name>
    <dbReference type="NCBI Taxonomy" id="283909"/>
    <lineage>
        <taxon>Eukaryota</taxon>
        <taxon>Metazoa</taxon>
        <taxon>Spiralia</taxon>
        <taxon>Lophotrochozoa</taxon>
        <taxon>Annelida</taxon>
        <taxon>Polychaeta</taxon>
        <taxon>Sedentaria</taxon>
        <taxon>Scolecida</taxon>
        <taxon>Capitellidae</taxon>
        <taxon>Capitella</taxon>
    </lineage>
</organism>
<name>R7T5F3_CAPTE</name>
<dbReference type="Proteomes" id="UP000014760">
    <property type="component" value="Unassembled WGS sequence"/>
</dbReference>
<accession>R7T5F3</accession>
<reference evidence="4" key="1">
    <citation type="submission" date="2012-12" db="EMBL/GenBank/DDBJ databases">
        <authorList>
            <person name="Hellsten U."/>
            <person name="Grimwood J."/>
            <person name="Chapman J.A."/>
            <person name="Shapiro H."/>
            <person name="Aerts A."/>
            <person name="Otillar R.P."/>
            <person name="Terry A.Y."/>
            <person name="Boore J.L."/>
            <person name="Simakov O."/>
            <person name="Marletaz F."/>
            <person name="Cho S.-J."/>
            <person name="Edsinger-Gonzales E."/>
            <person name="Havlak P."/>
            <person name="Kuo D.-H."/>
            <person name="Larsson T."/>
            <person name="Lv J."/>
            <person name="Arendt D."/>
            <person name="Savage R."/>
            <person name="Osoegawa K."/>
            <person name="de Jong P."/>
            <person name="Lindberg D.R."/>
            <person name="Seaver E.C."/>
            <person name="Weisblat D.A."/>
            <person name="Putnam N.H."/>
            <person name="Grigoriev I.V."/>
            <person name="Rokhsar D.S."/>
        </authorList>
    </citation>
    <scope>NUCLEOTIDE SEQUENCE</scope>
    <source>
        <strain evidence="4">I ESC-2004</strain>
    </source>
</reference>
<evidence type="ECO:0000313" key="4">
    <source>
        <dbReference type="Proteomes" id="UP000014760"/>
    </source>
</evidence>
<evidence type="ECO:0000313" key="2">
    <source>
        <dbReference type="EMBL" id="ELT88569.1"/>
    </source>
</evidence>
<keyword evidence="4" id="KW-1185">Reference proteome</keyword>